<keyword evidence="1" id="KW-0862">Zinc</keyword>
<dbReference type="SUPFAM" id="SSF57667">
    <property type="entry name" value="beta-beta-alpha zinc fingers"/>
    <property type="match status" value="1"/>
</dbReference>
<proteinExistence type="predicted"/>
<keyword evidence="1" id="KW-0479">Metal-binding</keyword>
<accession>A0AAD7C5S0</accession>
<keyword evidence="1" id="KW-0863">Zinc-finger</keyword>
<name>A0AAD7C5S0_9AGAR</name>
<dbReference type="AlphaFoldDB" id="A0AAD7C5S0"/>
<dbReference type="GO" id="GO:0008270">
    <property type="term" value="F:zinc ion binding"/>
    <property type="evidence" value="ECO:0007669"/>
    <property type="project" value="UniProtKB-KW"/>
</dbReference>
<feature type="domain" description="C2H2-type" evidence="2">
    <location>
        <begin position="57"/>
        <end position="81"/>
    </location>
</feature>
<dbReference type="InterPro" id="IPR036236">
    <property type="entry name" value="Znf_C2H2_sf"/>
</dbReference>
<comment type="caution">
    <text evidence="3">The sequence shown here is derived from an EMBL/GenBank/DDBJ whole genome shotgun (WGS) entry which is preliminary data.</text>
</comment>
<dbReference type="Proteomes" id="UP001221142">
    <property type="component" value="Unassembled WGS sequence"/>
</dbReference>
<gene>
    <name evidence="3" type="ORF">FB45DRAFT_425832</name>
</gene>
<evidence type="ECO:0000313" key="4">
    <source>
        <dbReference type="Proteomes" id="UP001221142"/>
    </source>
</evidence>
<reference evidence="3" key="1">
    <citation type="submission" date="2023-03" db="EMBL/GenBank/DDBJ databases">
        <title>Massive genome expansion in bonnet fungi (Mycena s.s.) driven by repeated elements and novel gene families across ecological guilds.</title>
        <authorList>
            <consortium name="Lawrence Berkeley National Laboratory"/>
            <person name="Harder C.B."/>
            <person name="Miyauchi S."/>
            <person name="Viragh M."/>
            <person name="Kuo A."/>
            <person name="Thoen E."/>
            <person name="Andreopoulos B."/>
            <person name="Lu D."/>
            <person name="Skrede I."/>
            <person name="Drula E."/>
            <person name="Henrissat B."/>
            <person name="Morin E."/>
            <person name="Kohler A."/>
            <person name="Barry K."/>
            <person name="LaButti K."/>
            <person name="Morin E."/>
            <person name="Salamov A."/>
            <person name="Lipzen A."/>
            <person name="Mereny Z."/>
            <person name="Hegedus B."/>
            <person name="Baldrian P."/>
            <person name="Stursova M."/>
            <person name="Weitz H."/>
            <person name="Taylor A."/>
            <person name="Grigoriev I.V."/>
            <person name="Nagy L.G."/>
            <person name="Martin F."/>
            <person name="Kauserud H."/>
        </authorList>
    </citation>
    <scope>NUCLEOTIDE SEQUENCE</scope>
    <source>
        <strain evidence="3">9284</strain>
    </source>
</reference>
<evidence type="ECO:0000256" key="1">
    <source>
        <dbReference type="PROSITE-ProRule" id="PRU00042"/>
    </source>
</evidence>
<dbReference type="PROSITE" id="PS00028">
    <property type="entry name" value="ZINC_FINGER_C2H2_1"/>
    <property type="match status" value="2"/>
</dbReference>
<sequence length="269" mass="30100">MYQNIENEEEAAAMLEAFSRIQEVACMWDACEGVLNSFENLITHLHKVHAQETNEHFTCMWDLCGETFADYKQLGMHAETHVLATIHCARLDCNETFTAPAELVAHNIGHEKTELKPSARPTIPLEPPVHPELPATVPEWALFAPGIAMPSIPQERHEELGPWVLRHIYAPVNVRAKRYNAALHPGDQRDCAGDFEFLQTRARAKHYSNLPSYPAKVREMADLNSKEVSELIASGDLVLWPTDQGEGNKEVEVVDTDEDELAVAGMLIG</sequence>
<evidence type="ECO:0000313" key="3">
    <source>
        <dbReference type="EMBL" id="KAJ7639388.1"/>
    </source>
</evidence>
<dbReference type="SMART" id="SM00355">
    <property type="entry name" value="ZnF_C2H2"/>
    <property type="match status" value="3"/>
</dbReference>
<evidence type="ECO:0000259" key="2">
    <source>
        <dbReference type="PROSITE" id="PS50157"/>
    </source>
</evidence>
<dbReference type="Gene3D" id="3.30.160.60">
    <property type="entry name" value="Classic Zinc Finger"/>
    <property type="match status" value="1"/>
</dbReference>
<organism evidence="3 4">
    <name type="scientific">Roridomyces roridus</name>
    <dbReference type="NCBI Taxonomy" id="1738132"/>
    <lineage>
        <taxon>Eukaryota</taxon>
        <taxon>Fungi</taxon>
        <taxon>Dikarya</taxon>
        <taxon>Basidiomycota</taxon>
        <taxon>Agaricomycotina</taxon>
        <taxon>Agaricomycetes</taxon>
        <taxon>Agaricomycetidae</taxon>
        <taxon>Agaricales</taxon>
        <taxon>Marasmiineae</taxon>
        <taxon>Mycenaceae</taxon>
        <taxon>Roridomyces</taxon>
    </lineage>
</organism>
<protein>
    <recommendedName>
        <fullName evidence="2">C2H2-type domain-containing protein</fullName>
    </recommendedName>
</protein>
<keyword evidence="4" id="KW-1185">Reference proteome</keyword>
<dbReference type="InterPro" id="IPR013087">
    <property type="entry name" value="Znf_C2H2_type"/>
</dbReference>
<dbReference type="PROSITE" id="PS50157">
    <property type="entry name" value="ZINC_FINGER_C2H2_2"/>
    <property type="match status" value="1"/>
</dbReference>
<dbReference type="EMBL" id="JARKIF010000005">
    <property type="protein sequence ID" value="KAJ7639388.1"/>
    <property type="molecule type" value="Genomic_DNA"/>
</dbReference>